<sequence length="370" mass="43766">MYTTYSAGHAESRFPYPFGTGKGGHKPGNQTVRTQKAPARRKPYGFLNRKLQPIAPDLYTETYRGRVNLTTEESFDYLYRSALNYVQLLEMELPYTPPSKASPREKISRLYQVLDASLTDHVNLEVRKGQLRFCIYRYHSWPDYTLFWLPVDFTEKLHGTLKRIVLEFVRRFIRHHRMQDITDTPYFEMAECGLDCYLEETMDRDELKRQREKSRIFRSYNEGKISRCLKRMRSRAFCRNLEEQVRQYVPATKAESGLLELVREGLPFIAASSPCIMDYEYDWHSEEEPDFMPIPMGYQILLTYSNEDELTDELESYFTSDSQETYCLTPVSSMLITPQTEKPLPPDDFPERFAKWLSRFMNYIANRLND</sequence>
<organism evidence="2 3">
    <name type="scientific">Bacteroides uniformis</name>
    <dbReference type="NCBI Taxonomy" id="820"/>
    <lineage>
        <taxon>Bacteria</taxon>
        <taxon>Pseudomonadati</taxon>
        <taxon>Bacteroidota</taxon>
        <taxon>Bacteroidia</taxon>
        <taxon>Bacteroidales</taxon>
        <taxon>Bacteroidaceae</taxon>
        <taxon>Bacteroides</taxon>
    </lineage>
</organism>
<name>A0A374MPH2_BACUN</name>
<feature type="region of interest" description="Disordered" evidence="1">
    <location>
        <begin position="18"/>
        <end position="38"/>
    </location>
</feature>
<gene>
    <name evidence="2" type="ORF">DXD90_16725</name>
</gene>
<dbReference type="RefSeq" id="WP_117963634.1">
    <property type="nucleotide sequence ID" value="NZ_QSOF01000028.1"/>
</dbReference>
<reference evidence="2 3" key="1">
    <citation type="submission" date="2018-08" db="EMBL/GenBank/DDBJ databases">
        <title>A genome reference for cultivated species of the human gut microbiota.</title>
        <authorList>
            <person name="Zou Y."/>
            <person name="Xue W."/>
            <person name="Luo G."/>
        </authorList>
    </citation>
    <scope>NUCLEOTIDE SEQUENCE [LARGE SCALE GENOMIC DNA]</scope>
    <source>
        <strain evidence="2 3">TM10-17</strain>
    </source>
</reference>
<comment type="caution">
    <text evidence="2">The sequence shown here is derived from an EMBL/GenBank/DDBJ whole genome shotgun (WGS) entry which is preliminary data.</text>
</comment>
<protein>
    <submittedName>
        <fullName evidence="2">Peptidase</fullName>
    </submittedName>
</protein>
<evidence type="ECO:0000313" key="3">
    <source>
        <dbReference type="Proteomes" id="UP000263754"/>
    </source>
</evidence>
<accession>A0A374MPH2</accession>
<dbReference type="EMBL" id="QSOF01000028">
    <property type="protein sequence ID" value="RGI72853.1"/>
    <property type="molecule type" value="Genomic_DNA"/>
</dbReference>
<evidence type="ECO:0000256" key="1">
    <source>
        <dbReference type="SAM" id="MobiDB-lite"/>
    </source>
</evidence>
<evidence type="ECO:0000313" key="2">
    <source>
        <dbReference type="EMBL" id="RGI72853.1"/>
    </source>
</evidence>
<proteinExistence type="predicted"/>
<dbReference type="AlphaFoldDB" id="A0A374MPH2"/>
<dbReference type="Proteomes" id="UP000263754">
    <property type="component" value="Unassembled WGS sequence"/>
</dbReference>